<keyword evidence="7" id="KW-0411">Iron-sulfur</keyword>
<dbReference type="PROSITE" id="PS00197">
    <property type="entry name" value="2FE2S_FER_1"/>
    <property type="match status" value="1"/>
</dbReference>
<dbReference type="InterPro" id="IPR050415">
    <property type="entry name" value="MRET"/>
</dbReference>
<dbReference type="CDD" id="cd06185">
    <property type="entry name" value="PDR_like"/>
    <property type="match status" value="1"/>
</dbReference>
<dbReference type="InterPro" id="IPR006058">
    <property type="entry name" value="2Fe2S_fd_BS"/>
</dbReference>
<dbReference type="Gene3D" id="2.40.30.10">
    <property type="entry name" value="Translation factors"/>
    <property type="match status" value="1"/>
</dbReference>
<organism evidence="10 11">
    <name type="scientific">Microbacterium sediminicola</name>
    <dbReference type="NCBI Taxonomy" id="415210"/>
    <lineage>
        <taxon>Bacteria</taxon>
        <taxon>Bacillati</taxon>
        <taxon>Actinomycetota</taxon>
        <taxon>Actinomycetes</taxon>
        <taxon>Micrococcales</taxon>
        <taxon>Microbacteriaceae</taxon>
        <taxon>Microbacterium</taxon>
    </lineage>
</organism>
<dbReference type="InterPro" id="IPR017938">
    <property type="entry name" value="Riboflavin_synthase-like_b-brl"/>
</dbReference>
<sequence length="321" mass="34131">MSLDTAIPGRVVIDAVVDDRVRVADEVIALTIRALDEDLPLWEPGAHLDIELPGGLIRQYSLFGDPADRRRLRIAVLREQESRGGSEAVHALEVGTPVTVRAVRNHFPLAPAPEYVFVAGGIGIVPLLPMIEAAEREGRPWQLHYSGRATSSMAYADVLRDTHGMAVSLYASESGERADIEGLIAGAAADAGLYCCGPARLTEAFEQACVAAGKQGNIERFAAAADASADILRPDDEPFDVHLARTGVTVTVEPGQTILAAAEDAGGDVFGSCEEGICGTCETRVIEGDVDHRDSVLCGRDTGTMMICVSRSLSRRLVIDA</sequence>
<keyword evidence="4" id="KW-0479">Metal-binding</keyword>
<dbReference type="PRINTS" id="PR00409">
    <property type="entry name" value="PHDIOXRDTASE"/>
</dbReference>
<dbReference type="Proteomes" id="UP001501690">
    <property type="component" value="Unassembled WGS sequence"/>
</dbReference>
<evidence type="ECO:0000313" key="10">
    <source>
        <dbReference type="EMBL" id="GAA1705699.1"/>
    </source>
</evidence>
<evidence type="ECO:0000256" key="7">
    <source>
        <dbReference type="ARBA" id="ARBA00023014"/>
    </source>
</evidence>
<dbReference type="InterPro" id="IPR001041">
    <property type="entry name" value="2Fe-2S_ferredoxin-type"/>
</dbReference>
<reference evidence="11" key="1">
    <citation type="journal article" date="2019" name="Int. J. Syst. Evol. Microbiol.">
        <title>The Global Catalogue of Microorganisms (GCM) 10K type strain sequencing project: providing services to taxonomists for standard genome sequencing and annotation.</title>
        <authorList>
            <consortium name="The Broad Institute Genomics Platform"/>
            <consortium name="The Broad Institute Genome Sequencing Center for Infectious Disease"/>
            <person name="Wu L."/>
            <person name="Ma J."/>
        </authorList>
    </citation>
    <scope>NUCLEOTIDE SEQUENCE [LARGE SCALE GENOMIC DNA]</scope>
    <source>
        <strain evidence="11">JCM 15577</strain>
    </source>
</reference>
<dbReference type="PROSITE" id="PS51384">
    <property type="entry name" value="FAD_FR"/>
    <property type="match status" value="1"/>
</dbReference>
<dbReference type="InterPro" id="IPR036010">
    <property type="entry name" value="2Fe-2S_ferredoxin-like_sf"/>
</dbReference>
<dbReference type="PANTHER" id="PTHR47354">
    <property type="entry name" value="NADH OXIDOREDUCTASE HCR"/>
    <property type="match status" value="1"/>
</dbReference>
<dbReference type="PROSITE" id="PS51085">
    <property type="entry name" value="2FE2S_FER_2"/>
    <property type="match status" value="1"/>
</dbReference>
<dbReference type="SUPFAM" id="SSF54292">
    <property type="entry name" value="2Fe-2S ferredoxin-like"/>
    <property type="match status" value="1"/>
</dbReference>
<protein>
    <submittedName>
        <fullName evidence="10">PDR/VanB family oxidoreductase</fullName>
    </submittedName>
</protein>
<feature type="domain" description="2Fe-2S ferredoxin-type" evidence="8">
    <location>
        <begin position="239"/>
        <end position="321"/>
    </location>
</feature>
<evidence type="ECO:0000256" key="4">
    <source>
        <dbReference type="ARBA" id="ARBA00022723"/>
    </source>
</evidence>
<dbReference type="SUPFAM" id="SSF52343">
    <property type="entry name" value="Ferredoxin reductase-like, C-terminal NADP-linked domain"/>
    <property type="match status" value="1"/>
</dbReference>
<keyword evidence="2" id="KW-0285">Flavoprotein</keyword>
<dbReference type="SUPFAM" id="SSF63380">
    <property type="entry name" value="Riboflavin synthase domain-like"/>
    <property type="match status" value="1"/>
</dbReference>
<keyword evidence="6" id="KW-0408">Iron</keyword>
<keyword evidence="3" id="KW-0001">2Fe-2S</keyword>
<evidence type="ECO:0000259" key="9">
    <source>
        <dbReference type="PROSITE" id="PS51384"/>
    </source>
</evidence>
<evidence type="ECO:0000256" key="5">
    <source>
        <dbReference type="ARBA" id="ARBA00023002"/>
    </source>
</evidence>
<feature type="domain" description="FAD-binding FR-type" evidence="9">
    <location>
        <begin position="10"/>
        <end position="110"/>
    </location>
</feature>
<evidence type="ECO:0000256" key="6">
    <source>
        <dbReference type="ARBA" id="ARBA00023004"/>
    </source>
</evidence>
<dbReference type="CDD" id="cd00207">
    <property type="entry name" value="fer2"/>
    <property type="match status" value="1"/>
</dbReference>
<gene>
    <name evidence="10" type="ORF">GCM10009808_24600</name>
</gene>
<dbReference type="EMBL" id="BAAAPL010000002">
    <property type="protein sequence ID" value="GAA1705699.1"/>
    <property type="molecule type" value="Genomic_DNA"/>
</dbReference>
<dbReference type="InterPro" id="IPR017927">
    <property type="entry name" value="FAD-bd_FR_type"/>
</dbReference>
<dbReference type="InterPro" id="IPR039261">
    <property type="entry name" value="FNR_nucleotide-bd"/>
</dbReference>
<dbReference type="Gene3D" id="3.10.20.30">
    <property type="match status" value="1"/>
</dbReference>
<dbReference type="Pfam" id="PF00111">
    <property type="entry name" value="Fer2"/>
    <property type="match status" value="1"/>
</dbReference>
<evidence type="ECO:0000313" key="11">
    <source>
        <dbReference type="Proteomes" id="UP001501690"/>
    </source>
</evidence>
<accession>A0ABP4UM61</accession>
<dbReference type="Gene3D" id="3.40.50.80">
    <property type="entry name" value="Nucleotide-binding domain of ferredoxin-NADP reductase (FNR) module"/>
    <property type="match status" value="1"/>
</dbReference>
<dbReference type="RefSeq" id="WP_344073063.1">
    <property type="nucleotide sequence ID" value="NZ_BAAAPL010000002.1"/>
</dbReference>
<evidence type="ECO:0000256" key="3">
    <source>
        <dbReference type="ARBA" id="ARBA00022714"/>
    </source>
</evidence>
<evidence type="ECO:0000259" key="8">
    <source>
        <dbReference type="PROSITE" id="PS51085"/>
    </source>
</evidence>
<name>A0ABP4UM61_9MICO</name>
<dbReference type="PANTHER" id="PTHR47354:SF1">
    <property type="entry name" value="CARNITINE MONOOXYGENASE REDUCTASE SUBUNIT"/>
    <property type="match status" value="1"/>
</dbReference>
<keyword evidence="5" id="KW-0560">Oxidoreductase</keyword>
<evidence type="ECO:0000256" key="2">
    <source>
        <dbReference type="ARBA" id="ARBA00022630"/>
    </source>
</evidence>
<comment type="cofactor">
    <cofactor evidence="1">
        <name>FAD</name>
        <dbReference type="ChEBI" id="CHEBI:57692"/>
    </cofactor>
</comment>
<keyword evidence="11" id="KW-1185">Reference proteome</keyword>
<proteinExistence type="predicted"/>
<comment type="caution">
    <text evidence="10">The sequence shown here is derived from an EMBL/GenBank/DDBJ whole genome shotgun (WGS) entry which is preliminary data.</text>
</comment>
<dbReference type="InterPro" id="IPR012675">
    <property type="entry name" value="Beta-grasp_dom_sf"/>
</dbReference>
<evidence type="ECO:0000256" key="1">
    <source>
        <dbReference type="ARBA" id="ARBA00001974"/>
    </source>
</evidence>